<gene>
    <name evidence="2" type="ORF">B296_00014646</name>
</gene>
<dbReference type="Proteomes" id="UP000287651">
    <property type="component" value="Unassembled WGS sequence"/>
</dbReference>
<dbReference type="AlphaFoldDB" id="A0A427ALQ8"/>
<evidence type="ECO:0000313" key="3">
    <source>
        <dbReference type="Proteomes" id="UP000287651"/>
    </source>
</evidence>
<protein>
    <submittedName>
        <fullName evidence="2">Uncharacterized protein</fullName>
    </submittedName>
</protein>
<reference evidence="2 3" key="1">
    <citation type="journal article" date="2014" name="Agronomy (Basel)">
        <title>A Draft Genome Sequence for Ensete ventricosum, the Drought-Tolerant Tree Against Hunger.</title>
        <authorList>
            <person name="Harrison J."/>
            <person name="Moore K.A."/>
            <person name="Paszkiewicz K."/>
            <person name="Jones T."/>
            <person name="Grant M."/>
            <person name="Ambacheew D."/>
            <person name="Muzemil S."/>
            <person name="Studholme D.J."/>
        </authorList>
    </citation>
    <scope>NUCLEOTIDE SEQUENCE [LARGE SCALE GENOMIC DNA]</scope>
</reference>
<comment type="caution">
    <text evidence="2">The sequence shown here is derived from an EMBL/GenBank/DDBJ whole genome shotgun (WGS) entry which is preliminary data.</text>
</comment>
<proteinExistence type="predicted"/>
<evidence type="ECO:0000313" key="2">
    <source>
        <dbReference type="EMBL" id="RRT77092.1"/>
    </source>
</evidence>
<accession>A0A427ALQ8</accession>
<evidence type="ECO:0000256" key="1">
    <source>
        <dbReference type="SAM" id="MobiDB-lite"/>
    </source>
</evidence>
<feature type="compositionally biased region" description="Basic and acidic residues" evidence="1">
    <location>
        <begin position="29"/>
        <end position="38"/>
    </location>
</feature>
<sequence length="115" mass="12161">MSTRIHSVAAPSDGTEPRRGILHAGATDPCERSTDRPTSHTPWTDGVRRHRRGETKRIVPRLAASSSTFPIEVGVGEGRSILMAVICSTSAWGGRGLNADGVIRRNSTVEGGDAG</sequence>
<feature type="region of interest" description="Disordered" evidence="1">
    <location>
        <begin position="1"/>
        <end position="54"/>
    </location>
</feature>
<dbReference type="EMBL" id="AMZH03002016">
    <property type="protein sequence ID" value="RRT77092.1"/>
    <property type="molecule type" value="Genomic_DNA"/>
</dbReference>
<name>A0A427ALQ8_ENSVE</name>
<organism evidence="2 3">
    <name type="scientific">Ensete ventricosum</name>
    <name type="common">Abyssinian banana</name>
    <name type="synonym">Musa ensete</name>
    <dbReference type="NCBI Taxonomy" id="4639"/>
    <lineage>
        <taxon>Eukaryota</taxon>
        <taxon>Viridiplantae</taxon>
        <taxon>Streptophyta</taxon>
        <taxon>Embryophyta</taxon>
        <taxon>Tracheophyta</taxon>
        <taxon>Spermatophyta</taxon>
        <taxon>Magnoliopsida</taxon>
        <taxon>Liliopsida</taxon>
        <taxon>Zingiberales</taxon>
        <taxon>Musaceae</taxon>
        <taxon>Ensete</taxon>
    </lineage>
</organism>